<sequence length="159" mass="16537">MSIAVSAIVGPSRIHRCLLAGAGLSLFAAALAVGFLASAHFHSSTFQALLLAGAGAVLMHAGSRRPKTHRIDISGTGEVVLTVQQGLRGPAATAVTLLPGSVVWPPLMLLRLQPDDAGARVQVLPVWRDSVGPGVWRALTVALLATGRRSKHSMQRANS</sequence>
<reference evidence="2 3" key="1">
    <citation type="submission" date="2022-08" db="EMBL/GenBank/DDBJ databases">
        <title>Reclassification of Massilia species as members of the genera Telluria, Duganella, Pseudoduganella, Mokoshia gen. nov. and Zemynaea gen. nov. using orthogonal and non-orthogonal genome-based approaches.</title>
        <authorList>
            <person name="Bowman J.P."/>
        </authorList>
    </citation>
    <scope>NUCLEOTIDE SEQUENCE [LARGE SCALE GENOMIC DNA]</scope>
    <source>
        <strain evidence="2 3">LMG 28164</strain>
    </source>
</reference>
<gene>
    <name evidence="2" type="ORF">NX782_13025</name>
</gene>
<name>A0ABT2A7I6_9BURK</name>
<keyword evidence="1" id="KW-0472">Membrane</keyword>
<evidence type="ECO:0008006" key="4">
    <source>
        <dbReference type="Google" id="ProtNLM"/>
    </source>
</evidence>
<evidence type="ECO:0000313" key="3">
    <source>
        <dbReference type="Proteomes" id="UP001205560"/>
    </source>
</evidence>
<accession>A0ABT2A7I6</accession>
<organism evidence="2 3">
    <name type="scientific">Massilia norwichensis</name>
    <dbReference type="NCBI Taxonomy" id="1442366"/>
    <lineage>
        <taxon>Bacteria</taxon>
        <taxon>Pseudomonadati</taxon>
        <taxon>Pseudomonadota</taxon>
        <taxon>Betaproteobacteria</taxon>
        <taxon>Burkholderiales</taxon>
        <taxon>Oxalobacteraceae</taxon>
        <taxon>Telluria group</taxon>
        <taxon>Massilia</taxon>
    </lineage>
</organism>
<dbReference type="InterPro" id="IPR009883">
    <property type="entry name" value="YgfX"/>
</dbReference>
<dbReference type="RefSeq" id="WP_258845897.1">
    <property type="nucleotide sequence ID" value="NZ_JANUGX010000014.1"/>
</dbReference>
<evidence type="ECO:0000313" key="2">
    <source>
        <dbReference type="EMBL" id="MCS0590122.1"/>
    </source>
</evidence>
<keyword evidence="1" id="KW-1133">Transmembrane helix</keyword>
<dbReference type="Proteomes" id="UP001205560">
    <property type="component" value="Unassembled WGS sequence"/>
</dbReference>
<dbReference type="EMBL" id="JANUGX010000014">
    <property type="protein sequence ID" value="MCS0590122.1"/>
    <property type="molecule type" value="Genomic_DNA"/>
</dbReference>
<dbReference type="Pfam" id="PF07254">
    <property type="entry name" value="Cpta_toxin"/>
    <property type="match status" value="1"/>
</dbReference>
<proteinExistence type="predicted"/>
<comment type="caution">
    <text evidence="2">The sequence shown here is derived from an EMBL/GenBank/DDBJ whole genome shotgun (WGS) entry which is preliminary data.</text>
</comment>
<keyword evidence="3" id="KW-1185">Reference proteome</keyword>
<keyword evidence="1" id="KW-0812">Transmembrane</keyword>
<feature type="transmembrane region" description="Helical" evidence="1">
    <location>
        <begin position="45"/>
        <end position="62"/>
    </location>
</feature>
<protein>
    <recommendedName>
        <fullName evidence="4">Flagellar hook-length control protein</fullName>
    </recommendedName>
</protein>
<feature type="transmembrane region" description="Helical" evidence="1">
    <location>
        <begin position="17"/>
        <end position="39"/>
    </location>
</feature>
<evidence type="ECO:0000256" key="1">
    <source>
        <dbReference type="SAM" id="Phobius"/>
    </source>
</evidence>